<dbReference type="EMBL" id="CP123488">
    <property type="protein sequence ID" value="WGL57445.1"/>
    <property type="molecule type" value="Genomic_DNA"/>
</dbReference>
<sequence length="209" mass="24134">MMSLQIDYGTINCMTCPSNCEVKPNASLRISFCQEYCFCTWPKASSFFSLGIVEGLLKKSYNNIYLGCVFVDFSISHLRHFTDARWIDYLIETKLKIIVVCDTHLKPLANYWFKHSKDIFLVIYPDDKISSACDNLKKRFIYQRDAFYKGEALSVLEFDVLRALIAGEDCNHLAKSMDVEIRRVYAAKQRAEKKMGADVNMLFRLSHSS</sequence>
<reference evidence="1" key="1">
    <citation type="submission" date="2023-04" db="EMBL/GenBank/DDBJ databases">
        <title>APH(3)-Id, a novel chromosomal aminoglycoside phosphotransferase, identified from an environmental isolate of Kluyvera intermedia DW18.</title>
        <authorList>
            <person name="Sha Y."/>
        </authorList>
    </citation>
    <scope>NUCLEOTIDE SEQUENCE</scope>
    <source>
        <strain evidence="1">DW18</strain>
    </source>
</reference>
<dbReference type="AlphaFoldDB" id="A0AA95G1D6"/>
<evidence type="ECO:0000313" key="2">
    <source>
        <dbReference type="Proteomes" id="UP001177527"/>
    </source>
</evidence>
<proteinExistence type="predicted"/>
<protein>
    <submittedName>
        <fullName evidence="1">Helix-turn-helix transcriptional regulator</fullName>
    </submittedName>
</protein>
<accession>A0AA95G1D6</accession>
<dbReference type="RefSeq" id="WP_280558073.1">
    <property type="nucleotide sequence ID" value="NZ_CP123488.1"/>
</dbReference>
<evidence type="ECO:0000313" key="1">
    <source>
        <dbReference type="EMBL" id="WGL57445.1"/>
    </source>
</evidence>
<dbReference type="Proteomes" id="UP001177527">
    <property type="component" value="Chromosome"/>
</dbReference>
<organism evidence="1 2">
    <name type="scientific">Kluyvera intermedia</name>
    <name type="common">Enterobacter intermedius</name>
    <dbReference type="NCBI Taxonomy" id="61648"/>
    <lineage>
        <taxon>Bacteria</taxon>
        <taxon>Pseudomonadati</taxon>
        <taxon>Pseudomonadota</taxon>
        <taxon>Gammaproteobacteria</taxon>
        <taxon>Enterobacterales</taxon>
        <taxon>Enterobacteriaceae</taxon>
        <taxon>Kluyvera</taxon>
    </lineage>
</organism>
<name>A0AA95G1D6_KLUIN</name>
<gene>
    <name evidence="1" type="ORF">QBD33_06625</name>
</gene>